<evidence type="ECO:0000313" key="4">
    <source>
        <dbReference type="Proteomes" id="UP001611339"/>
    </source>
</evidence>
<keyword evidence="4" id="KW-1185">Reference proteome</keyword>
<keyword evidence="2" id="KW-0560">Oxidoreductase</keyword>
<dbReference type="Proteomes" id="UP001611339">
    <property type="component" value="Unassembled WGS sequence"/>
</dbReference>
<accession>A0ABW7U1C8</accession>
<keyword evidence="2" id="KW-0408">Iron</keyword>
<protein>
    <submittedName>
        <fullName evidence="3">Cytochrome P450</fullName>
    </submittedName>
</protein>
<comment type="similarity">
    <text evidence="1 2">Belongs to the cytochrome P450 family.</text>
</comment>
<dbReference type="InterPro" id="IPR029058">
    <property type="entry name" value="AB_hydrolase_fold"/>
</dbReference>
<comment type="caution">
    <text evidence="3">The sequence shown here is derived from an EMBL/GenBank/DDBJ whole genome shotgun (WGS) entry which is preliminary data.</text>
</comment>
<gene>
    <name evidence="3" type="ORF">ACH407_01385</name>
</gene>
<evidence type="ECO:0000256" key="2">
    <source>
        <dbReference type="RuleBase" id="RU000461"/>
    </source>
</evidence>
<dbReference type="InterPro" id="IPR036396">
    <property type="entry name" value="Cyt_P450_sf"/>
</dbReference>
<keyword evidence="2" id="KW-0479">Metal-binding</keyword>
<reference evidence="3 4" key="1">
    <citation type="submission" date="2024-10" db="EMBL/GenBank/DDBJ databases">
        <title>The Natural Products Discovery Center: Release of the First 8490 Sequenced Strains for Exploring Actinobacteria Biosynthetic Diversity.</title>
        <authorList>
            <person name="Kalkreuter E."/>
            <person name="Kautsar S.A."/>
            <person name="Yang D."/>
            <person name="Bader C.D."/>
            <person name="Teijaro C.N."/>
            <person name="Fluegel L."/>
            <person name="Davis C.M."/>
            <person name="Simpson J.R."/>
            <person name="Lauterbach L."/>
            <person name="Steele A.D."/>
            <person name="Gui C."/>
            <person name="Meng S."/>
            <person name="Li G."/>
            <person name="Viehrig K."/>
            <person name="Ye F."/>
            <person name="Su P."/>
            <person name="Kiefer A.F."/>
            <person name="Nichols A."/>
            <person name="Cepeda A.J."/>
            <person name="Yan W."/>
            <person name="Fan B."/>
            <person name="Jiang Y."/>
            <person name="Adhikari A."/>
            <person name="Zheng C.-J."/>
            <person name="Schuster L."/>
            <person name="Cowan T.M."/>
            <person name="Smanski M.J."/>
            <person name="Chevrette M.G."/>
            <person name="De Carvalho L.P.S."/>
            <person name="Shen B."/>
        </authorList>
    </citation>
    <scope>NUCLEOTIDE SEQUENCE [LARGE SCALE GENOMIC DNA]</scope>
    <source>
        <strain evidence="3 4">NPDC020602</strain>
    </source>
</reference>
<keyword evidence="2" id="KW-0349">Heme</keyword>
<name>A0ABW7U1C8_9ACTN</name>
<sequence length="544" mass="56876">MSAVPASGVSGELVLLRERCTGAAGLEALAVRGGLRVRTLTPPTGGGEGDWTARLTGFLGAPESPDRMVLAAEGRACGAVFELADRHPERVVAVVAIAPEAPVADVPPPGLACPVLVLPGPDDGSGPAVERFLLDLRTGPAEEGCPVGNRALSPADLHEPAVMRRFAAAGPVHRLASPGTVPTWVVTGHEAARAVLADPGLRGDTATTAGYRPQPPGLAAVHPGGADTVTVDAEEHGRLRGLVDRHLTDEWVDSLLPRLRRVADGFLDALPRDREVDLVAAFAVPLPVAALCELLGVPETDRPYLADWLVRRVPTPPPAAHEDVDAYLGGLVAERRKRPADDLLGRMSEAGRDEDVVAAARLLLVSGARPTTTLLGNGVAALLAHRDQWRLLTGDPDAVAGPATEELLRHVTPYPVGFARRAVAPVDTAGVRIPAGHRVLASLTAANHDPAVIPHDPAVVPSEGAARGPDLGRAPCPHASFGHGRHACPGAGFARAVVRTALGTLARRFPGLDLAPGTRELHYRRSRVRYLLALPVLLGPERRA</sequence>
<proteinExistence type="inferred from homology"/>
<dbReference type="Pfam" id="PF00067">
    <property type="entry name" value="p450"/>
    <property type="match status" value="1"/>
</dbReference>
<dbReference type="SUPFAM" id="SSF53474">
    <property type="entry name" value="alpha/beta-Hydrolases"/>
    <property type="match status" value="1"/>
</dbReference>
<dbReference type="PROSITE" id="PS00086">
    <property type="entry name" value="CYTOCHROME_P450"/>
    <property type="match status" value="1"/>
</dbReference>
<dbReference type="InterPro" id="IPR017972">
    <property type="entry name" value="Cyt_P450_CS"/>
</dbReference>
<dbReference type="EMBL" id="JBIRUI010000001">
    <property type="protein sequence ID" value="MFI1712227.1"/>
    <property type="molecule type" value="Genomic_DNA"/>
</dbReference>
<evidence type="ECO:0000313" key="3">
    <source>
        <dbReference type="EMBL" id="MFI1712227.1"/>
    </source>
</evidence>
<organism evidence="3 4">
    <name type="scientific">Streptomyces litmocidini</name>
    <dbReference type="NCBI Taxonomy" id="67318"/>
    <lineage>
        <taxon>Bacteria</taxon>
        <taxon>Bacillati</taxon>
        <taxon>Actinomycetota</taxon>
        <taxon>Actinomycetes</taxon>
        <taxon>Kitasatosporales</taxon>
        <taxon>Streptomycetaceae</taxon>
        <taxon>Streptomyces</taxon>
    </lineage>
</organism>
<dbReference type="Gene3D" id="1.10.630.10">
    <property type="entry name" value="Cytochrome P450"/>
    <property type="match status" value="1"/>
</dbReference>
<dbReference type="InterPro" id="IPR002397">
    <property type="entry name" value="Cyt_P450_B"/>
</dbReference>
<dbReference type="InterPro" id="IPR001128">
    <property type="entry name" value="Cyt_P450"/>
</dbReference>
<dbReference type="PANTHER" id="PTHR46696">
    <property type="entry name" value="P450, PUTATIVE (EUROFUNG)-RELATED"/>
    <property type="match status" value="1"/>
</dbReference>
<dbReference type="RefSeq" id="WP_398706532.1">
    <property type="nucleotide sequence ID" value="NZ_JBIRUI010000001.1"/>
</dbReference>
<dbReference type="PRINTS" id="PR00359">
    <property type="entry name" value="BP450"/>
</dbReference>
<dbReference type="PANTHER" id="PTHR46696:SF1">
    <property type="entry name" value="CYTOCHROME P450 YJIB-RELATED"/>
    <property type="match status" value="1"/>
</dbReference>
<evidence type="ECO:0000256" key="1">
    <source>
        <dbReference type="ARBA" id="ARBA00010617"/>
    </source>
</evidence>
<keyword evidence="2" id="KW-0503">Monooxygenase</keyword>
<dbReference type="SUPFAM" id="SSF48264">
    <property type="entry name" value="Cytochrome P450"/>
    <property type="match status" value="1"/>
</dbReference>